<dbReference type="EMBL" id="CP000471">
    <property type="protein sequence ID" value="ABK43224.1"/>
    <property type="molecule type" value="Genomic_DNA"/>
</dbReference>
<dbReference type="InterPro" id="IPR050275">
    <property type="entry name" value="PGM_Phosphatase"/>
</dbReference>
<keyword evidence="3" id="KW-1185">Reference proteome</keyword>
<name>A0L5I1_MAGMM</name>
<dbReference type="KEGG" id="mgm:Mmc1_0703"/>
<dbReference type="HOGENOM" id="CLU_033323_8_2_5"/>
<dbReference type="OrthoDB" id="8347407at2"/>
<feature type="site" description="Transition state stabilizer" evidence="1">
    <location>
        <position position="156"/>
    </location>
</feature>
<accession>A0L5I1</accession>
<dbReference type="GO" id="GO:0016791">
    <property type="term" value="F:phosphatase activity"/>
    <property type="evidence" value="ECO:0007669"/>
    <property type="project" value="TreeGrafter"/>
</dbReference>
<dbReference type="Proteomes" id="UP000002586">
    <property type="component" value="Chromosome"/>
</dbReference>
<sequence>MNKFPAPHSLTLDLLRHGEPCGGERYRGRLDDPLSETGWQQMHAAVAPQEPWTHIISSPLQRCLHFAQQLAQQRQLPLTIEPALQELRFGRWEGRTATEILASPQAEALTAFWRDPWRNPPPEGETLKDFEQRVIPTLQNLIEHHPKGAHLLIVAHGGILRLATAWALGMPLNNLSRLVIPYACRIRLVMDHIEGQTLPRLLYLRPNDTPPQPTCPT</sequence>
<gene>
    <name evidence="2" type="ordered locus">Mmc1_0703</name>
</gene>
<dbReference type="STRING" id="156889.Mmc1_0703"/>
<proteinExistence type="predicted"/>
<reference evidence="3" key="1">
    <citation type="journal article" date="2009" name="Appl. Environ. Microbiol.">
        <title>Complete genome sequence of the chemolithoautotrophic marine magnetotactic coccus strain MC-1.</title>
        <authorList>
            <person name="Schubbe S."/>
            <person name="Williams T.J."/>
            <person name="Xie G."/>
            <person name="Kiss H.E."/>
            <person name="Brettin T.S."/>
            <person name="Martinez D."/>
            <person name="Ross C.A."/>
            <person name="Schuler D."/>
            <person name="Cox B.L."/>
            <person name="Nealson K.H."/>
            <person name="Bazylinski D.A."/>
        </authorList>
    </citation>
    <scope>NUCLEOTIDE SEQUENCE [LARGE SCALE GENOMIC DNA]</scope>
    <source>
        <strain evidence="3">ATCC BAA-1437 / JCM 17883 / MC-1</strain>
    </source>
</reference>
<dbReference type="Pfam" id="PF00300">
    <property type="entry name" value="His_Phos_1"/>
    <property type="match status" value="1"/>
</dbReference>
<dbReference type="GO" id="GO:0005737">
    <property type="term" value="C:cytoplasm"/>
    <property type="evidence" value="ECO:0007669"/>
    <property type="project" value="TreeGrafter"/>
</dbReference>
<dbReference type="eggNOG" id="COG0406">
    <property type="taxonomic scope" value="Bacteria"/>
</dbReference>
<evidence type="ECO:0000256" key="1">
    <source>
        <dbReference type="PIRSR" id="PIRSR613078-3"/>
    </source>
</evidence>
<evidence type="ECO:0000313" key="3">
    <source>
        <dbReference type="Proteomes" id="UP000002586"/>
    </source>
</evidence>
<dbReference type="CDD" id="cd07067">
    <property type="entry name" value="HP_PGM_like"/>
    <property type="match status" value="1"/>
</dbReference>
<dbReference type="SUPFAM" id="SSF53254">
    <property type="entry name" value="Phosphoglycerate mutase-like"/>
    <property type="match status" value="1"/>
</dbReference>
<evidence type="ECO:0000313" key="2">
    <source>
        <dbReference type="EMBL" id="ABK43224.1"/>
    </source>
</evidence>
<dbReference type="InterPro" id="IPR029033">
    <property type="entry name" value="His_PPase_superfam"/>
</dbReference>
<dbReference type="Gene3D" id="3.40.50.1240">
    <property type="entry name" value="Phosphoglycerate mutase-like"/>
    <property type="match status" value="1"/>
</dbReference>
<dbReference type="AlphaFoldDB" id="A0L5I1"/>
<reference evidence="2 3" key="2">
    <citation type="journal article" date="2012" name="Int. J. Syst. Evol. Microbiol.">
        <title>Magnetococcus marinus gen. nov., sp. nov., a marine, magnetotactic bacterium that represents a novel lineage (Magnetococcaceae fam. nov.; Magnetococcales ord. nov.) at the base of the Alphaproteobacteria.</title>
        <authorList>
            <person name="Bazylinski D.A."/>
            <person name="Williams T.J."/>
            <person name="Lefevre C.T."/>
            <person name="Berg R.J."/>
            <person name="Zhang C.L."/>
            <person name="Bowser S.S."/>
            <person name="Dean A.J."/>
            <person name="Beveridge T.J."/>
        </authorList>
    </citation>
    <scope>NUCLEOTIDE SEQUENCE [LARGE SCALE GENOMIC DNA]</scope>
    <source>
        <strain evidence="3">ATCC BAA-1437 / JCM 17883 / MC-1</strain>
    </source>
</reference>
<dbReference type="PIRSF" id="PIRSF000709">
    <property type="entry name" value="6PFK_2-Ptase"/>
    <property type="match status" value="1"/>
</dbReference>
<dbReference type="RefSeq" id="WP_011712384.1">
    <property type="nucleotide sequence ID" value="NC_008576.1"/>
</dbReference>
<dbReference type="PANTHER" id="PTHR48100:SF1">
    <property type="entry name" value="HISTIDINE PHOSPHATASE FAMILY PROTEIN-RELATED"/>
    <property type="match status" value="1"/>
</dbReference>
<dbReference type="SMART" id="SM00855">
    <property type="entry name" value="PGAM"/>
    <property type="match status" value="1"/>
</dbReference>
<dbReference type="PANTHER" id="PTHR48100">
    <property type="entry name" value="BROAD-SPECIFICITY PHOSPHATASE YOR283W-RELATED"/>
    <property type="match status" value="1"/>
</dbReference>
<dbReference type="InterPro" id="IPR013078">
    <property type="entry name" value="His_Pase_superF_clade-1"/>
</dbReference>
<organism evidence="2 3">
    <name type="scientific">Magnetococcus marinus (strain ATCC BAA-1437 / JCM 17883 / MC-1)</name>
    <dbReference type="NCBI Taxonomy" id="156889"/>
    <lineage>
        <taxon>Bacteria</taxon>
        <taxon>Pseudomonadati</taxon>
        <taxon>Pseudomonadota</taxon>
        <taxon>Magnetococcia</taxon>
        <taxon>Magnetococcales</taxon>
        <taxon>Magnetococcaceae</taxon>
        <taxon>Magnetococcus</taxon>
    </lineage>
</organism>
<protein>
    <submittedName>
        <fullName evidence="2">Transcriptional regulator, Fis family</fullName>
    </submittedName>
</protein>